<gene>
    <name evidence="1" type="ORF">Bpfe_026401</name>
</gene>
<dbReference type="EMBL" id="JASAOG010000203">
    <property type="protein sequence ID" value="KAK0044162.1"/>
    <property type="molecule type" value="Genomic_DNA"/>
</dbReference>
<evidence type="ECO:0000313" key="2">
    <source>
        <dbReference type="Proteomes" id="UP001233172"/>
    </source>
</evidence>
<proteinExistence type="predicted"/>
<comment type="caution">
    <text evidence="1">The sequence shown here is derived from an EMBL/GenBank/DDBJ whole genome shotgun (WGS) entry which is preliminary data.</text>
</comment>
<name>A0AAD8EXJ8_BIOPF</name>
<evidence type="ECO:0000313" key="1">
    <source>
        <dbReference type="EMBL" id="KAK0044162.1"/>
    </source>
</evidence>
<accession>A0AAD8EXJ8</accession>
<feature type="non-terminal residue" evidence="1">
    <location>
        <position position="1"/>
    </location>
</feature>
<dbReference type="AlphaFoldDB" id="A0AAD8EXJ8"/>
<dbReference type="Proteomes" id="UP001233172">
    <property type="component" value="Unassembled WGS sequence"/>
</dbReference>
<reference evidence="1" key="1">
    <citation type="journal article" date="2023" name="PLoS Negl. Trop. Dis.">
        <title>A genome sequence for Biomphalaria pfeifferi, the major vector snail for the human-infecting parasite Schistosoma mansoni.</title>
        <authorList>
            <person name="Bu L."/>
            <person name="Lu L."/>
            <person name="Laidemitt M.R."/>
            <person name="Zhang S.M."/>
            <person name="Mutuku M."/>
            <person name="Mkoji G."/>
            <person name="Steinauer M."/>
            <person name="Loker E.S."/>
        </authorList>
    </citation>
    <scope>NUCLEOTIDE SEQUENCE</scope>
    <source>
        <strain evidence="1">KasaAsao</strain>
    </source>
</reference>
<reference evidence="1" key="2">
    <citation type="submission" date="2023-04" db="EMBL/GenBank/DDBJ databases">
        <authorList>
            <person name="Bu L."/>
            <person name="Lu L."/>
            <person name="Laidemitt M.R."/>
            <person name="Zhang S.M."/>
            <person name="Mutuku M."/>
            <person name="Mkoji G."/>
            <person name="Steinauer M."/>
            <person name="Loker E.S."/>
        </authorList>
    </citation>
    <scope>NUCLEOTIDE SEQUENCE</scope>
    <source>
        <strain evidence="1">KasaAsao</strain>
        <tissue evidence="1">Whole Snail</tissue>
    </source>
</reference>
<protein>
    <submittedName>
        <fullName evidence="1">Uncharacterized protein</fullName>
    </submittedName>
</protein>
<organism evidence="1 2">
    <name type="scientific">Biomphalaria pfeifferi</name>
    <name type="common">Bloodfluke planorb</name>
    <name type="synonym">Freshwater snail</name>
    <dbReference type="NCBI Taxonomy" id="112525"/>
    <lineage>
        <taxon>Eukaryota</taxon>
        <taxon>Metazoa</taxon>
        <taxon>Spiralia</taxon>
        <taxon>Lophotrochozoa</taxon>
        <taxon>Mollusca</taxon>
        <taxon>Gastropoda</taxon>
        <taxon>Heterobranchia</taxon>
        <taxon>Euthyneura</taxon>
        <taxon>Panpulmonata</taxon>
        <taxon>Hygrophila</taxon>
        <taxon>Lymnaeoidea</taxon>
        <taxon>Planorbidae</taxon>
        <taxon>Biomphalaria</taxon>
    </lineage>
</organism>
<keyword evidence="2" id="KW-1185">Reference proteome</keyword>
<sequence>HHLEGREASCFSFGMLLLQSDLPMNNSITNNLSSGMCTVSAVREYRAGLASLGGIVNTGSKQSLRLFDRLIKIS</sequence>